<name>A0A183J3D6_9BILA</name>
<dbReference type="WBParaSite" id="SBAD_0001074901-mRNA-1">
    <property type="protein sequence ID" value="SBAD_0001074901-mRNA-1"/>
    <property type="gene ID" value="SBAD_0001074901"/>
</dbReference>
<dbReference type="PANTHER" id="PTHR12162:SF0">
    <property type="entry name" value="NIBRIN"/>
    <property type="match status" value="1"/>
</dbReference>
<evidence type="ECO:0000313" key="3">
    <source>
        <dbReference type="WBParaSite" id="SBAD_0001074901-mRNA-1"/>
    </source>
</evidence>
<dbReference type="AlphaFoldDB" id="A0A183J3D6"/>
<dbReference type="OrthoDB" id="552194at2759"/>
<dbReference type="GO" id="GO:0000724">
    <property type="term" value="P:double-strand break repair via homologous recombination"/>
    <property type="evidence" value="ECO:0007669"/>
    <property type="project" value="TreeGrafter"/>
</dbReference>
<dbReference type="GO" id="GO:0003684">
    <property type="term" value="F:damaged DNA binding"/>
    <property type="evidence" value="ECO:0007669"/>
    <property type="project" value="TreeGrafter"/>
</dbReference>
<reference evidence="1 2" key="2">
    <citation type="submission" date="2018-11" db="EMBL/GenBank/DDBJ databases">
        <authorList>
            <consortium name="Pathogen Informatics"/>
        </authorList>
    </citation>
    <scope>NUCLEOTIDE SEQUENCE [LARGE SCALE GENOMIC DNA]</scope>
</reference>
<dbReference type="PANTHER" id="PTHR12162">
    <property type="entry name" value="NIBRIN-RELATED"/>
    <property type="match status" value="1"/>
</dbReference>
<reference evidence="3" key="1">
    <citation type="submission" date="2016-06" db="UniProtKB">
        <authorList>
            <consortium name="WormBaseParasite"/>
        </authorList>
    </citation>
    <scope>IDENTIFICATION</scope>
</reference>
<dbReference type="InterPro" id="IPR040227">
    <property type="entry name" value="Nibrin-rel"/>
</dbReference>
<dbReference type="Proteomes" id="UP000270296">
    <property type="component" value="Unassembled WGS sequence"/>
</dbReference>
<evidence type="ECO:0000313" key="1">
    <source>
        <dbReference type="EMBL" id="VDP31433.1"/>
    </source>
</evidence>
<organism evidence="3">
    <name type="scientific">Soboliphyme baturini</name>
    <dbReference type="NCBI Taxonomy" id="241478"/>
    <lineage>
        <taxon>Eukaryota</taxon>
        <taxon>Metazoa</taxon>
        <taxon>Ecdysozoa</taxon>
        <taxon>Nematoda</taxon>
        <taxon>Enoplea</taxon>
        <taxon>Dorylaimia</taxon>
        <taxon>Dioctophymatida</taxon>
        <taxon>Dioctophymatoidea</taxon>
        <taxon>Soboliphymatidae</taxon>
        <taxon>Soboliphyme</taxon>
    </lineage>
</organism>
<keyword evidence="2" id="KW-1185">Reference proteome</keyword>
<evidence type="ECO:0000313" key="2">
    <source>
        <dbReference type="Proteomes" id="UP000270296"/>
    </source>
</evidence>
<dbReference type="Gene3D" id="3.40.50.10190">
    <property type="entry name" value="BRCT domain"/>
    <property type="match status" value="1"/>
</dbReference>
<protein>
    <submittedName>
        <fullName evidence="3">BRCT domain-containing protein</fullName>
    </submittedName>
</protein>
<dbReference type="EMBL" id="UZAM01014001">
    <property type="protein sequence ID" value="VDP31433.1"/>
    <property type="molecule type" value="Genomic_DNA"/>
</dbReference>
<accession>A0A183J3D6</accession>
<proteinExistence type="predicted"/>
<gene>
    <name evidence="1" type="ORF">SBAD_LOCUS10384</name>
</gene>
<dbReference type="InterPro" id="IPR036420">
    <property type="entry name" value="BRCT_dom_sf"/>
</dbReference>
<dbReference type="CDD" id="cd17741">
    <property type="entry name" value="BRCT_nibrin"/>
    <property type="match status" value="1"/>
</dbReference>
<sequence>MDVLCSCVNASDRLELEQSLITLGGHLIDDMSLQISHLCMSTVKITSKAIFALIEARPIVNVNYFKELVSWTKLQAAHDSPPDPQG</sequence>
<dbReference type="SUPFAM" id="SSF52113">
    <property type="entry name" value="BRCT domain"/>
    <property type="match status" value="1"/>
</dbReference>
<dbReference type="GO" id="GO:0007095">
    <property type="term" value="P:mitotic G2 DNA damage checkpoint signaling"/>
    <property type="evidence" value="ECO:0007669"/>
    <property type="project" value="InterPro"/>
</dbReference>
<dbReference type="GO" id="GO:0030870">
    <property type="term" value="C:Mre11 complex"/>
    <property type="evidence" value="ECO:0007669"/>
    <property type="project" value="InterPro"/>
</dbReference>